<feature type="region of interest" description="Disordered" evidence="1">
    <location>
        <begin position="101"/>
        <end position="121"/>
    </location>
</feature>
<accession>A0A0A9YP28</accession>
<feature type="region of interest" description="Disordered" evidence="1">
    <location>
        <begin position="178"/>
        <end position="208"/>
    </location>
</feature>
<name>A0A0A9YP28_LYGHE</name>
<gene>
    <name evidence="2" type="ORF">CM83_4974</name>
</gene>
<feature type="region of interest" description="Disordered" evidence="1">
    <location>
        <begin position="255"/>
        <end position="279"/>
    </location>
</feature>
<proteinExistence type="predicted"/>
<sequence length="279" mass="30183">QDGSRVSGDLVDKGGVSEGMMEPEVVYPPLDRLDYTGWTNTKTIYTTDVSSDSELDDDCIISVAGDISSDCNDSRSCIQSPSPSECEAVLDADEGDVHESQATDVSGCRSENSECHPGTTNIERVESDRPKQATLVDLGCKRTSSDLEVEAYPLDDIGCSSSNGSKVAILVESDNLKRSEPTSTFKDIPEGEARSNQGSGRSEILKDSTENCAVSQEIHSELKDLTCTEKFDSLSTAFGCNSTKYPPEEKALILEEPDQSKFVEPNLEKSPLEECLKPS</sequence>
<reference evidence="2" key="2">
    <citation type="submission" date="2014-07" db="EMBL/GenBank/DDBJ databases">
        <authorList>
            <person name="Hull J."/>
        </authorList>
    </citation>
    <scope>NUCLEOTIDE SEQUENCE</scope>
</reference>
<organism evidence="2">
    <name type="scientific">Lygus hesperus</name>
    <name type="common">Western plant bug</name>
    <dbReference type="NCBI Taxonomy" id="30085"/>
    <lineage>
        <taxon>Eukaryota</taxon>
        <taxon>Metazoa</taxon>
        <taxon>Ecdysozoa</taxon>
        <taxon>Arthropoda</taxon>
        <taxon>Hexapoda</taxon>
        <taxon>Insecta</taxon>
        <taxon>Pterygota</taxon>
        <taxon>Neoptera</taxon>
        <taxon>Paraneoptera</taxon>
        <taxon>Hemiptera</taxon>
        <taxon>Heteroptera</taxon>
        <taxon>Panheteroptera</taxon>
        <taxon>Cimicomorpha</taxon>
        <taxon>Miridae</taxon>
        <taxon>Mirini</taxon>
        <taxon>Lygus</taxon>
    </lineage>
</organism>
<evidence type="ECO:0000313" key="2">
    <source>
        <dbReference type="EMBL" id="JAG33381.1"/>
    </source>
</evidence>
<feature type="non-terminal residue" evidence="2">
    <location>
        <position position="1"/>
    </location>
</feature>
<dbReference type="AlphaFoldDB" id="A0A0A9YP28"/>
<feature type="region of interest" description="Disordered" evidence="1">
    <location>
        <begin position="1"/>
        <end position="23"/>
    </location>
</feature>
<evidence type="ECO:0000256" key="1">
    <source>
        <dbReference type="SAM" id="MobiDB-lite"/>
    </source>
</evidence>
<reference evidence="2" key="1">
    <citation type="journal article" date="2014" name="PLoS ONE">
        <title>Transcriptome-Based Identification of ABC Transporters in the Western Tarnished Plant Bug Lygus hesperus.</title>
        <authorList>
            <person name="Hull J.J."/>
            <person name="Chaney K."/>
            <person name="Geib S.M."/>
            <person name="Fabrick J.A."/>
            <person name="Brent C.S."/>
            <person name="Walsh D."/>
            <person name="Lavine L.C."/>
        </authorList>
    </citation>
    <scope>NUCLEOTIDE SEQUENCE</scope>
</reference>
<protein>
    <submittedName>
        <fullName evidence="2">Uncharacterized protein</fullName>
    </submittedName>
</protein>
<feature type="non-terminal residue" evidence="2">
    <location>
        <position position="279"/>
    </location>
</feature>
<dbReference type="EMBL" id="GBHO01010223">
    <property type="protein sequence ID" value="JAG33381.1"/>
    <property type="molecule type" value="Transcribed_RNA"/>
</dbReference>